<accession>A0A6P2CCQ6</accession>
<comment type="caution">
    <text evidence="1">The sequence shown here is derived from an EMBL/GenBank/DDBJ whole genome shotgun (WGS) entry which is preliminary data.</text>
</comment>
<reference evidence="1 2" key="1">
    <citation type="submission" date="2018-11" db="EMBL/GenBank/DDBJ databases">
        <title>Trebonia kvetii gen.nov., sp.nov., a novel acidophilic actinobacterium, and proposal of the new actinobacterial family Treboniaceae fam. nov.</title>
        <authorList>
            <person name="Rapoport D."/>
            <person name="Sagova-Mareckova M."/>
            <person name="Sedlacek I."/>
            <person name="Provaznik J."/>
            <person name="Kralova S."/>
            <person name="Pavlinic D."/>
            <person name="Benes V."/>
            <person name="Kopecky J."/>
        </authorList>
    </citation>
    <scope>NUCLEOTIDE SEQUENCE [LARGE SCALE GENOMIC DNA]</scope>
    <source>
        <strain evidence="1 2">15Tr583</strain>
    </source>
</reference>
<protein>
    <recommendedName>
        <fullName evidence="3">MoaD/ThiS family protein</fullName>
    </recommendedName>
</protein>
<organism evidence="1 2">
    <name type="scientific">Trebonia kvetii</name>
    <dbReference type="NCBI Taxonomy" id="2480626"/>
    <lineage>
        <taxon>Bacteria</taxon>
        <taxon>Bacillati</taxon>
        <taxon>Actinomycetota</taxon>
        <taxon>Actinomycetes</taxon>
        <taxon>Streptosporangiales</taxon>
        <taxon>Treboniaceae</taxon>
        <taxon>Trebonia</taxon>
    </lineage>
</organism>
<dbReference type="Gene3D" id="3.10.20.30">
    <property type="match status" value="1"/>
</dbReference>
<keyword evidence="2" id="KW-1185">Reference proteome</keyword>
<dbReference type="OrthoDB" id="121049at2"/>
<dbReference type="EMBL" id="RPFW01000001">
    <property type="protein sequence ID" value="TVZ07353.1"/>
    <property type="molecule type" value="Genomic_DNA"/>
</dbReference>
<dbReference type="InterPro" id="IPR012675">
    <property type="entry name" value="Beta-grasp_dom_sf"/>
</dbReference>
<dbReference type="AlphaFoldDB" id="A0A6P2CCQ6"/>
<proteinExistence type="predicted"/>
<evidence type="ECO:0000313" key="1">
    <source>
        <dbReference type="EMBL" id="TVZ07353.1"/>
    </source>
</evidence>
<sequence length="102" mass="10790">MRVVLPAHLRTLAGVHGEVLLSVAGTELTQRCVLDALEAAYPVLGGTIRDRKTGKRRAFVRFYACEEDLSNEAPDAPLPAVIADAITAGREPFMVVGAMAGG</sequence>
<evidence type="ECO:0008006" key="3">
    <source>
        <dbReference type="Google" id="ProtNLM"/>
    </source>
</evidence>
<name>A0A6P2CCQ6_9ACTN</name>
<evidence type="ECO:0000313" key="2">
    <source>
        <dbReference type="Proteomes" id="UP000460272"/>
    </source>
</evidence>
<dbReference type="Proteomes" id="UP000460272">
    <property type="component" value="Unassembled WGS sequence"/>
</dbReference>
<gene>
    <name evidence="1" type="ORF">EAS64_00705</name>
</gene>
<dbReference type="CDD" id="cd17040">
    <property type="entry name" value="Ubl_MoaD_like"/>
    <property type="match status" value="1"/>
</dbReference>